<protein>
    <recommendedName>
        <fullName evidence="4">Odorant receptor</fullName>
    </recommendedName>
</protein>
<sequence>MGKTRISSNVNPQVEYPNIKILLHEHLVRLPYLPGIIYSKKTLSYLFYLIAWPCIISGTAQYLLLAILKRFANLTFYTIDPTLFLGSTGFWLLITCFLWSIIASVIRYFFQQSINQPNLQHWIFPLTVLENRDINDKHLRTIIKFTYAKVKFVLYAVACAAFSFYIPILIGLPAQYLPWTLFNAVNTAFHGYICTAWEFNFIFLLGFYLYYCGLRYSKLTSSFRRQLISQSVYHTENPQFNLTPYYDEGLRRFTQKIIKLAKEIDKAENFWYRVNNTVFMGTFLAETLLLYLTFFANTEGAILCCCIFLGLLTIFYGQSINFIPGIYLQHKFDEAVNDTKKWINHSSYLARLRALTVLDYLTERHLFVVFWCVDTTTWNYLKVQAEVAMLLLLLISNSRR</sequence>
<feature type="transmembrane region" description="Helical" evidence="1">
    <location>
        <begin position="270"/>
        <end position="294"/>
    </location>
</feature>
<dbReference type="AlphaFoldDB" id="T1JPZ9"/>
<feature type="transmembrane region" description="Helical" evidence="1">
    <location>
        <begin position="152"/>
        <end position="177"/>
    </location>
</feature>
<evidence type="ECO:0000313" key="2">
    <source>
        <dbReference type="EnsemblMetazoa" id="tetur01g01400.1"/>
    </source>
</evidence>
<reference evidence="3" key="1">
    <citation type="submission" date="2011-08" db="EMBL/GenBank/DDBJ databases">
        <authorList>
            <person name="Rombauts S."/>
        </authorList>
    </citation>
    <scope>NUCLEOTIDE SEQUENCE</scope>
    <source>
        <strain evidence="3">London</strain>
    </source>
</reference>
<proteinExistence type="predicted"/>
<dbReference type="OMA" id="CRIMNTI"/>
<feature type="transmembrane region" description="Helical" evidence="1">
    <location>
        <begin position="189"/>
        <end position="211"/>
    </location>
</feature>
<dbReference type="Proteomes" id="UP000015104">
    <property type="component" value="Unassembled WGS sequence"/>
</dbReference>
<dbReference type="EMBL" id="CAEY01000435">
    <property type="status" value="NOT_ANNOTATED_CDS"/>
    <property type="molecule type" value="Genomic_DNA"/>
</dbReference>
<keyword evidence="1" id="KW-0472">Membrane</keyword>
<dbReference type="HOGENOM" id="CLU_607402_0_0_1"/>
<dbReference type="KEGG" id="tut:107365247"/>
<dbReference type="EnsemblMetazoa" id="tetur01g01400.1">
    <property type="protein sequence ID" value="tetur01g01400.1"/>
    <property type="gene ID" value="tetur01g01400"/>
</dbReference>
<evidence type="ECO:0000313" key="3">
    <source>
        <dbReference type="Proteomes" id="UP000015104"/>
    </source>
</evidence>
<organism evidence="2 3">
    <name type="scientific">Tetranychus urticae</name>
    <name type="common">Two-spotted spider mite</name>
    <dbReference type="NCBI Taxonomy" id="32264"/>
    <lineage>
        <taxon>Eukaryota</taxon>
        <taxon>Metazoa</taxon>
        <taxon>Ecdysozoa</taxon>
        <taxon>Arthropoda</taxon>
        <taxon>Chelicerata</taxon>
        <taxon>Arachnida</taxon>
        <taxon>Acari</taxon>
        <taxon>Acariformes</taxon>
        <taxon>Trombidiformes</taxon>
        <taxon>Prostigmata</taxon>
        <taxon>Eleutherengona</taxon>
        <taxon>Raphignathae</taxon>
        <taxon>Tetranychoidea</taxon>
        <taxon>Tetranychidae</taxon>
        <taxon>Tetranychus</taxon>
    </lineage>
</organism>
<accession>T1JPZ9</accession>
<gene>
    <name evidence="2" type="primary">107365247</name>
</gene>
<evidence type="ECO:0000256" key="1">
    <source>
        <dbReference type="SAM" id="Phobius"/>
    </source>
</evidence>
<name>T1JPZ9_TETUR</name>
<keyword evidence="3" id="KW-1185">Reference proteome</keyword>
<keyword evidence="1" id="KW-1133">Transmembrane helix</keyword>
<feature type="transmembrane region" description="Helical" evidence="1">
    <location>
        <begin position="300"/>
        <end position="317"/>
    </location>
</feature>
<feature type="transmembrane region" description="Helical" evidence="1">
    <location>
        <begin position="45"/>
        <end position="68"/>
    </location>
</feature>
<dbReference type="OrthoDB" id="10587182at2759"/>
<reference evidence="2" key="2">
    <citation type="submission" date="2015-06" db="UniProtKB">
        <authorList>
            <consortium name="EnsemblMetazoa"/>
        </authorList>
    </citation>
    <scope>IDENTIFICATION</scope>
</reference>
<keyword evidence="1" id="KW-0812">Transmembrane</keyword>
<evidence type="ECO:0008006" key="4">
    <source>
        <dbReference type="Google" id="ProtNLM"/>
    </source>
</evidence>
<feature type="transmembrane region" description="Helical" evidence="1">
    <location>
        <begin position="88"/>
        <end position="110"/>
    </location>
</feature>